<dbReference type="AlphaFoldDB" id="A0AAV4EBX0"/>
<gene>
    <name evidence="1" type="ORF">ElyMa_001768900</name>
</gene>
<dbReference type="EMBL" id="BMAT01003612">
    <property type="protein sequence ID" value="GFR58492.1"/>
    <property type="molecule type" value="Genomic_DNA"/>
</dbReference>
<keyword evidence="2" id="KW-1185">Reference proteome</keyword>
<reference evidence="1 2" key="1">
    <citation type="journal article" date="2021" name="Elife">
        <title>Chloroplast acquisition without the gene transfer in kleptoplastic sea slugs, Plakobranchus ocellatus.</title>
        <authorList>
            <person name="Maeda T."/>
            <person name="Takahashi S."/>
            <person name="Yoshida T."/>
            <person name="Shimamura S."/>
            <person name="Takaki Y."/>
            <person name="Nagai Y."/>
            <person name="Toyoda A."/>
            <person name="Suzuki Y."/>
            <person name="Arimoto A."/>
            <person name="Ishii H."/>
            <person name="Satoh N."/>
            <person name="Nishiyama T."/>
            <person name="Hasebe M."/>
            <person name="Maruyama T."/>
            <person name="Minagawa J."/>
            <person name="Obokata J."/>
            <person name="Shigenobu S."/>
        </authorList>
    </citation>
    <scope>NUCLEOTIDE SEQUENCE [LARGE SCALE GENOMIC DNA]</scope>
</reference>
<sequence length="77" mass="8509">MKHQGSHRTQIPLTTSKAVVAVVVVALLMAMVAPQAQSREIVSREKRSQTDWETVCQIFKKKGIPLPPPCATRAGWN</sequence>
<evidence type="ECO:0000313" key="1">
    <source>
        <dbReference type="EMBL" id="GFR58492.1"/>
    </source>
</evidence>
<comment type="caution">
    <text evidence="1">The sequence shown here is derived from an EMBL/GenBank/DDBJ whole genome shotgun (WGS) entry which is preliminary data.</text>
</comment>
<name>A0AAV4EBX0_9GAST</name>
<accession>A0AAV4EBX0</accession>
<proteinExistence type="predicted"/>
<organism evidence="1 2">
    <name type="scientific">Elysia marginata</name>
    <dbReference type="NCBI Taxonomy" id="1093978"/>
    <lineage>
        <taxon>Eukaryota</taxon>
        <taxon>Metazoa</taxon>
        <taxon>Spiralia</taxon>
        <taxon>Lophotrochozoa</taxon>
        <taxon>Mollusca</taxon>
        <taxon>Gastropoda</taxon>
        <taxon>Heterobranchia</taxon>
        <taxon>Euthyneura</taxon>
        <taxon>Panpulmonata</taxon>
        <taxon>Sacoglossa</taxon>
        <taxon>Placobranchoidea</taxon>
        <taxon>Plakobranchidae</taxon>
        <taxon>Elysia</taxon>
    </lineage>
</organism>
<evidence type="ECO:0000313" key="2">
    <source>
        <dbReference type="Proteomes" id="UP000762676"/>
    </source>
</evidence>
<protein>
    <submittedName>
        <fullName evidence="1">Uncharacterized protein</fullName>
    </submittedName>
</protein>
<dbReference type="Proteomes" id="UP000762676">
    <property type="component" value="Unassembled WGS sequence"/>
</dbReference>